<proteinExistence type="predicted"/>
<feature type="region of interest" description="Disordered" evidence="3">
    <location>
        <begin position="461"/>
        <end position="648"/>
    </location>
</feature>
<feature type="region of interest" description="Disordered" evidence="3">
    <location>
        <begin position="227"/>
        <end position="447"/>
    </location>
</feature>
<dbReference type="InterPro" id="IPR051190">
    <property type="entry name" value="Baculoviral_IAP"/>
</dbReference>
<feature type="region of interest" description="Disordered" evidence="3">
    <location>
        <begin position="703"/>
        <end position="751"/>
    </location>
</feature>
<feature type="compositionally biased region" description="Low complexity" evidence="3">
    <location>
        <begin position="238"/>
        <end position="247"/>
    </location>
</feature>
<dbReference type="Pfam" id="PF00653">
    <property type="entry name" value="BIR"/>
    <property type="match status" value="2"/>
</dbReference>
<keyword evidence="1" id="KW-0479">Metal-binding</keyword>
<protein>
    <submittedName>
        <fullName evidence="4">BY PROTMAP: gi|472583074|gb|EMS20728.1| chromosome segregation protein, BIR1 [Rhodosporidium toruloides NP11]</fullName>
    </submittedName>
</protein>
<dbReference type="InterPro" id="IPR001370">
    <property type="entry name" value="BIR_rpt"/>
</dbReference>
<dbReference type="PANTHER" id="PTHR46771:SF5">
    <property type="entry name" value="DETERIN"/>
    <property type="match status" value="1"/>
</dbReference>
<sequence length="751" mass="80305">MPPTASSSSTLFLALSRRQTFHKSRKAASTKHLNWPYPLSGAAAKTSSIHPDRLVEAGFYSTPIDEDATVTTCFACGVVVGMWEEGEDALFRHEAAAEEAGIRCPFATVRRHAWGEEGVDAPGREKENWDEYWGDEGEWHPRGERMNEARRGTFDVGWPHDDDEGGVPTRDEIAAAGWSFRPGPTAESADQCACIYCDRTVEGWEAGDDPIALHKRKVGLRCPFFLADEPKPKPSPTPVSTSASASSKTKRGKNASTTPSTVSDVAATLKKSTRGRATKVVQQDGTAEDAPDATETMEESEPVKPPKRQSARKGKTTTTSSTKGKAKKGKVASTPAQSDVEEQEEEVEVVEEPAPVPKKTTRSRAASNASTTSSAMPPPRAAALSRSVRGRKPVDEADVEVVAAPAQKLKKSTRGKKALEPEPEPEPEPEQEEKGNEEADESIAQLAAIANAALELQDAEVEVEVEEVKEKPKPAKGKKAAASVKSKKAAAKKQKEEVEQVEDVEMQPQEQEREERPAKPRSKEAAAQPVVEAAPPAASASTAAATAPARSPLSPTVSPTSPSRPIRALPSKVHASKSPSTASVKAPTPPQPTPTALPAPVLTPAPAPSASVSNKSTSASPAVDPTQPWSPPSNAFASDLLSLLPPPTEDELSTLTVGAWYTLCAQRIQDRFEAETDELRRGLEGRIQAGRERLKKMCEEAKERELREEAEENRRRKEKAREKKLAAAAAAAGAGGRSAVKGGGGSARKLR</sequence>
<name>A0A0K3CDD0_RHOTO</name>
<accession>A0A0K3CDD0</accession>
<dbReference type="PANTHER" id="PTHR46771">
    <property type="entry name" value="DETERIN"/>
    <property type="match status" value="1"/>
</dbReference>
<feature type="compositionally biased region" description="Polar residues" evidence="3">
    <location>
        <begin position="254"/>
        <end position="263"/>
    </location>
</feature>
<evidence type="ECO:0000256" key="2">
    <source>
        <dbReference type="ARBA" id="ARBA00022833"/>
    </source>
</evidence>
<keyword evidence="2" id="KW-0862">Zinc</keyword>
<evidence type="ECO:0000313" key="5">
    <source>
        <dbReference type="Proteomes" id="UP000199069"/>
    </source>
</evidence>
<feature type="compositionally biased region" description="Acidic residues" evidence="3">
    <location>
        <begin position="421"/>
        <end position="431"/>
    </location>
</feature>
<keyword evidence="5" id="KW-1185">Reference proteome</keyword>
<feature type="compositionally biased region" description="Acidic residues" evidence="3">
    <location>
        <begin position="339"/>
        <end position="351"/>
    </location>
</feature>
<dbReference type="AlphaFoldDB" id="A0A0K3CDD0"/>
<feature type="compositionally biased region" description="Basic residues" evidence="3">
    <location>
        <begin position="305"/>
        <end position="315"/>
    </location>
</feature>
<dbReference type="STRING" id="5286.A0A0K3CDD0"/>
<dbReference type="EMBL" id="CWKI01000006">
    <property type="protein sequence ID" value="CTR07744.1"/>
    <property type="molecule type" value="Genomic_DNA"/>
</dbReference>
<feature type="compositionally biased region" description="Basic and acidic residues" evidence="3">
    <location>
        <begin position="510"/>
        <end position="524"/>
    </location>
</feature>
<evidence type="ECO:0000313" key="4">
    <source>
        <dbReference type="EMBL" id="CTR07744.1"/>
    </source>
</evidence>
<organism evidence="4 5">
    <name type="scientific">Rhodotorula toruloides</name>
    <name type="common">Yeast</name>
    <name type="synonym">Rhodosporidium toruloides</name>
    <dbReference type="NCBI Taxonomy" id="5286"/>
    <lineage>
        <taxon>Eukaryota</taxon>
        <taxon>Fungi</taxon>
        <taxon>Dikarya</taxon>
        <taxon>Basidiomycota</taxon>
        <taxon>Pucciniomycotina</taxon>
        <taxon>Microbotryomycetes</taxon>
        <taxon>Sporidiobolales</taxon>
        <taxon>Sporidiobolaceae</taxon>
        <taxon>Rhodotorula</taxon>
    </lineage>
</organism>
<dbReference type="OMA" id="DEHYNRS"/>
<dbReference type="SUPFAM" id="SSF57924">
    <property type="entry name" value="Inhibitor of apoptosis (IAP) repeat"/>
    <property type="match status" value="2"/>
</dbReference>
<dbReference type="PROSITE" id="PS50143">
    <property type="entry name" value="BIR_REPEAT_2"/>
    <property type="match status" value="2"/>
</dbReference>
<feature type="compositionally biased region" description="Acidic residues" evidence="3">
    <location>
        <begin position="286"/>
        <end position="300"/>
    </location>
</feature>
<reference evidence="4 5" key="1">
    <citation type="submission" date="2015-07" db="EMBL/GenBank/DDBJ databases">
        <authorList>
            <person name="Cajimat M.N.B."/>
            <person name="Milazzo M.L."/>
            <person name="Fulhorst C.F."/>
        </authorList>
    </citation>
    <scope>NUCLEOTIDE SEQUENCE [LARGE SCALE GENOMIC DNA]</scope>
    <source>
        <strain evidence="4">Single colony</strain>
    </source>
</reference>
<feature type="compositionally biased region" description="Low complexity" evidence="3">
    <location>
        <begin position="525"/>
        <end position="565"/>
    </location>
</feature>
<dbReference type="GO" id="GO:0046872">
    <property type="term" value="F:metal ion binding"/>
    <property type="evidence" value="ECO:0007669"/>
    <property type="project" value="UniProtKB-KW"/>
</dbReference>
<dbReference type="Proteomes" id="UP000199069">
    <property type="component" value="Unassembled WGS sequence"/>
</dbReference>
<feature type="compositionally biased region" description="Gly residues" evidence="3">
    <location>
        <begin position="733"/>
        <end position="751"/>
    </location>
</feature>
<feature type="compositionally biased region" description="Basic and acidic residues" evidence="3">
    <location>
        <begin position="703"/>
        <end position="725"/>
    </location>
</feature>
<feature type="compositionally biased region" description="Pro residues" evidence="3">
    <location>
        <begin position="587"/>
        <end position="607"/>
    </location>
</feature>
<feature type="compositionally biased region" description="Basic residues" evidence="3">
    <location>
        <begin position="474"/>
        <end position="492"/>
    </location>
</feature>
<feature type="compositionally biased region" description="Low complexity" evidence="3">
    <location>
        <begin position="363"/>
        <end position="387"/>
    </location>
</feature>
<gene>
    <name evidence="4" type="primary">FGENESH: predicted gene_6.527</name>
    <name evidence="4" type="ORF">BN2166_0036050</name>
</gene>
<dbReference type="SMART" id="SM00238">
    <property type="entry name" value="BIR"/>
    <property type="match status" value="2"/>
</dbReference>
<feature type="compositionally biased region" description="Low complexity" evidence="3">
    <location>
        <begin position="608"/>
        <end position="622"/>
    </location>
</feature>
<evidence type="ECO:0000256" key="3">
    <source>
        <dbReference type="SAM" id="MobiDB-lite"/>
    </source>
</evidence>
<dbReference type="Gene3D" id="1.10.1170.10">
    <property type="entry name" value="Inhibitor Of Apoptosis Protein (2mihbC-IAP-1), Chain A"/>
    <property type="match status" value="2"/>
</dbReference>
<evidence type="ECO:0000256" key="1">
    <source>
        <dbReference type="ARBA" id="ARBA00022723"/>
    </source>
</evidence>